<keyword evidence="2" id="KW-1185">Reference proteome</keyword>
<dbReference type="AlphaFoldDB" id="K1LCN4"/>
<sequence>MEPMKSRWSKWKEKLDVLFERIKDKLSLLKKKVGIIDESEPISFDVAEFMSDTQQALEKLPNDYREKCEIKAIQDKHNFLFREEEMEKIEKCLEHWKEDRFVTAALVGEKGSGISSLVNIFLENHPELTVLRAEIDDKISEQDICMEWLSSLLQKHLENTQMAIQILQDEFDGKVIVLENLQHLFLKKVGGFEGIRTLFDIIASTGKQVFWIGALTPSSWNYLDKTVSIRNYFTTDIHLNDIKADQLKQLFLSKHKGYKLKIKPTKEIAKDKSFKKMSDKEQQEFLEEQFFYMLNSLSHGNLTLAQLYWVRAISTVENHEVQLADISKIETDFLENLNPEQLFSLQQMLIHDGLNIEDFASVTNQPLLVCRNTLIPMREKGLLIQPSEKYTINPVLYQPVYQLLKDKNFIH</sequence>
<name>K1LCN4_CECL9</name>
<dbReference type="SUPFAM" id="SSF52540">
    <property type="entry name" value="P-loop containing nucleoside triphosphate hydrolases"/>
    <property type="match status" value="1"/>
</dbReference>
<reference evidence="1 2" key="1">
    <citation type="journal article" date="2012" name="J. Bacteriol.">
        <title>Draft Genome Sequence of Cecembia lonarensis Strain LW9T, Isolated from Lonar Lake, a Haloalkaline Lake in India.</title>
        <authorList>
            <person name="Shivaji S."/>
            <person name="Ara S."/>
            <person name="Singh A."/>
            <person name="Pinnaka A.K."/>
        </authorList>
    </citation>
    <scope>NUCLEOTIDE SEQUENCE [LARGE SCALE GENOMIC DNA]</scope>
    <source>
        <strain evidence="1 2">LW9</strain>
    </source>
</reference>
<dbReference type="EMBL" id="AMGM01000015">
    <property type="protein sequence ID" value="EKB49982.1"/>
    <property type="molecule type" value="Genomic_DNA"/>
</dbReference>
<evidence type="ECO:0000313" key="1">
    <source>
        <dbReference type="EMBL" id="EKB49982.1"/>
    </source>
</evidence>
<proteinExistence type="predicted"/>
<dbReference type="OrthoDB" id="1109088at2"/>
<dbReference type="RefSeq" id="WP_009184443.1">
    <property type="nucleotide sequence ID" value="NZ_AMGM01000015.1"/>
</dbReference>
<dbReference type="InterPro" id="IPR027417">
    <property type="entry name" value="P-loop_NTPase"/>
</dbReference>
<evidence type="ECO:0000313" key="2">
    <source>
        <dbReference type="Proteomes" id="UP000004478"/>
    </source>
</evidence>
<gene>
    <name evidence="1" type="ORF">B879_01407</name>
</gene>
<dbReference type="Proteomes" id="UP000004478">
    <property type="component" value="Unassembled WGS sequence"/>
</dbReference>
<comment type="caution">
    <text evidence="1">The sequence shown here is derived from an EMBL/GenBank/DDBJ whole genome shotgun (WGS) entry which is preliminary data.</text>
</comment>
<accession>K1LCN4</accession>
<protein>
    <submittedName>
        <fullName evidence="1">Uncharacterized protein</fullName>
    </submittedName>
</protein>
<organism evidence="1 2">
    <name type="scientific">Cecembia lonarensis (strain CCUG 58316 / KCTC 22772 / LW9)</name>
    <dbReference type="NCBI Taxonomy" id="1225176"/>
    <lineage>
        <taxon>Bacteria</taxon>
        <taxon>Pseudomonadati</taxon>
        <taxon>Bacteroidota</taxon>
        <taxon>Cytophagia</taxon>
        <taxon>Cytophagales</taxon>
        <taxon>Cyclobacteriaceae</taxon>
        <taxon>Cecembia</taxon>
    </lineage>
</organism>
<dbReference type="Gene3D" id="3.40.50.300">
    <property type="entry name" value="P-loop containing nucleotide triphosphate hydrolases"/>
    <property type="match status" value="1"/>
</dbReference>